<comment type="similarity">
    <text evidence="1">Belongs to the band 7/mec-2 family. Flotillin subfamily.</text>
</comment>
<reference evidence="3 4" key="1">
    <citation type="submission" date="2020-02" db="EMBL/GenBank/DDBJ databases">
        <authorList>
            <person name="Ferguson B K."/>
        </authorList>
    </citation>
    <scope>NUCLEOTIDE SEQUENCE [LARGE SCALE GENOMIC DNA]</scope>
</reference>
<feature type="coiled-coil region" evidence="2">
    <location>
        <begin position="25"/>
        <end position="54"/>
    </location>
</feature>
<dbReference type="GO" id="GO:0031410">
    <property type="term" value="C:cytoplasmic vesicle"/>
    <property type="evidence" value="ECO:0007669"/>
    <property type="project" value="TreeGrafter"/>
</dbReference>
<name>A0A6H5G784_9HEMI</name>
<evidence type="ECO:0000256" key="1">
    <source>
        <dbReference type="RuleBase" id="RU366054"/>
    </source>
</evidence>
<evidence type="ECO:0008006" key="5">
    <source>
        <dbReference type="Google" id="ProtNLM"/>
    </source>
</evidence>
<dbReference type="AlphaFoldDB" id="A0A6H5G784"/>
<organism evidence="3 4">
    <name type="scientific">Nesidiocoris tenuis</name>
    <dbReference type="NCBI Taxonomy" id="355587"/>
    <lineage>
        <taxon>Eukaryota</taxon>
        <taxon>Metazoa</taxon>
        <taxon>Ecdysozoa</taxon>
        <taxon>Arthropoda</taxon>
        <taxon>Hexapoda</taxon>
        <taxon>Insecta</taxon>
        <taxon>Pterygota</taxon>
        <taxon>Neoptera</taxon>
        <taxon>Paraneoptera</taxon>
        <taxon>Hemiptera</taxon>
        <taxon>Heteroptera</taxon>
        <taxon>Panheteroptera</taxon>
        <taxon>Cimicomorpha</taxon>
        <taxon>Miridae</taxon>
        <taxon>Dicyphina</taxon>
        <taxon>Nesidiocoris</taxon>
    </lineage>
</organism>
<dbReference type="PANTHER" id="PTHR13806:SF46">
    <property type="entry name" value="FLOTILLIN-1-RELATED"/>
    <property type="match status" value="1"/>
</dbReference>
<protein>
    <recommendedName>
        <fullName evidence="5">Flotillin C-terminal domain-containing protein</fullName>
    </recommendedName>
</protein>
<proteinExistence type="inferred from homology"/>
<dbReference type="GO" id="GO:0002020">
    <property type="term" value="F:protease binding"/>
    <property type="evidence" value="ECO:0007669"/>
    <property type="project" value="TreeGrafter"/>
</dbReference>
<dbReference type="InterPro" id="IPR027705">
    <property type="entry name" value="Flotillin_fam"/>
</dbReference>
<sequence length="207" mass="23135">MNQFKHSGILYRQKAEAQLAYELQAAKIRQKIRNEEIQIDVVERRKQIEVEEQEIIRKELELKATVRFPAEAESYRVQTIAEGKRTQAVEIAKAEGEKIKKIGFAEAHVIESIGKADAERMRMKAMVYKEYGDAAIMSLVLDALPKIAAEVSAPLAKTEEIVMLGGSDHLTGEVTRLVGQIPPAVNALTGVDLTKVIENQITLLPWT</sequence>
<evidence type="ECO:0000256" key="2">
    <source>
        <dbReference type="SAM" id="Coils"/>
    </source>
</evidence>
<gene>
    <name evidence="3" type="ORF">NTEN_LOCUS3978</name>
</gene>
<dbReference type="EMBL" id="CADCXU010005909">
    <property type="protein sequence ID" value="CAA9997684.1"/>
    <property type="molecule type" value="Genomic_DNA"/>
</dbReference>
<dbReference type="GO" id="GO:0016600">
    <property type="term" value="C:flotillin complex"/>
    <property type="evidence" value="ECO:0007669"/>
    <property type="project" value="TreeGrafter"/>
</dbReference>
<keyword evidence="4" id="KW-1185">Reference proteome</keyword>
<accession>A0A6H5G784</accession>
<dbReference type="GO" id="GO:0045661">
    <property type="term" value="P:regulation of myoblast differentiation"/>
    <property type="evidence" value="ECO:0007669"/>
    <property type="project" value="TreeGrafter"/>
</dbReference>
<dbReference type="GO" id="GO:0072659">
    <property type="term" value="P:protein localization to plasma membrane"/>
    <property type="evidence" value="ECO:0007669"/>
    <property type="project" value="TreeGrafter"/>
</dbReference>
<evidence type="ECO:0000313" key="3">
    <source>
        <dbReference type="EMBL" id="CAA9997684.1"/>
    </source>
</evidence>
<dbReference type="PANTHER" id="PTHR13806">
    <property type="entry name" value="FLOTILLIN-RELATED"/>
    <property type="match status" value="1"/>
</dbReference>
<evidence type="ECO:0000313" key="4">
    <source>
        <dbReference type="Proteomes" id="UP000479000"/>
    </source>
</evidence>
<dbReference type="Proteomes" id="UP000479000">
    <property type="component" value="Unassembled WGS sequence"/>
</dbReference>
<dbReference type="OrthoDB" id="6080404at2759"/>
<keyword evidence="2" id="KW-0175">Coiled coil</keyword>